<evidence type="ECO:0000256" key="3">
    <source>
        <dbReference type="ARBA" id="ARBA00001954"/>
    </source>
</evidence>
<keyword evidence="8" id="KW-0408">Iron</keyword>
<dbReference type="GO" id="GO:0008927">
    <property type="term" value="F:mannonate dehydratase activity"/>
    <property type="evidence" value="ECO:0007669"/>
    <property type="project" value="UniProtKB-EC"/>
</dbReference>
<keyword evidence="10 11" id="KW-0456">Lyase</keyword>
<accession>A0A645C598</accession>
<comment type="cofactor">
    <cofactor evidence="2">
        <name>Mn(2+)</name>
        <dbReference type="ChEBI" id="CHEBI:29035"/>
    </cofactor>
</comment>
<dbReference type="GO" id="GO:0042840">
    <property type="term" value="P:D-glucuronate catabolic process"/>
    <property type="evidence" value="ECO:0007669"/>
    <property type="project" value="TreeGrafter"/>
</dbReference>
<evidence type="ECO:0000256" key="5">
    <source>
        <dbReference type="ARBA" id="ARBA00004892"/>
    </source>
</evidence>
<evidence type="ECO:0000256" key="1">
    <source>
        <dbReference type="ARBA" id="ARBA00001794"/>
    </source>
</evidence>
<evidence type="ECO:0000256" key="10">
    <source>
        <dbReference type="ARBA" id="ARBA00023239"/>
    </source>
</evidence>
<reference evidence="11" key="1">
    <citation type="submission" date="2019-08" db="EMBL/GenBank/DDBJ databases">
        <authorList>
            <person name="Kucharzyk K."/>
            <person name="Murdoch R.W."/>
            <person name="Higgins S."/>
            <person name="Loffler F."/>
        </authorList>
    </citation>
    <scope>NUCLEOTIDE SEQUENCE</scope>
</reference>
<comment type="similarity">
    <text evidence="6">Belongs to the mannonate dehydratase family.</text>
</comment>
<evidence type="ECO:0000256" key="4">
    <source>
        <dbReference type="ARBA" id="ARBA00002713"/>
    </source>
</evidence>
<dbReference type="InterPro" id="IPR036237">
    <property type="entry name" value="Xyl_isomerase-like_sf"/>
</dbReference>
<comment type="caution">
    <text evidence="11">The sequence shown here is derived from an EMBL/GenBank/DDBJ whole genome shotgun (WGS) entry which is preliminary data.</text>
</comment>
<keyword evidence="9" id="KW-0464">Manganese</keyword>
<protein>
    <recommendedName>
        <fullName evidence="7">mannonate dehydratase</fullName>
        <ecNumber evidence="7">4.2.1.8</ecNumber>
    </recommendedName>
</protein>
<comment type="catalytic activity">
    <reaction evidence="1">
        <text>D-mannonate = 2-dehydro-3-deoxy-D-gluconate + H2O</text>
        <dbReference type="Rhea" id="RHEA:20097"/>
        <dbReference type="ChEBI" id="CHEBI:15377"/>
        <dbReference type="ChEBI" id="CHEBI:17767"/>
        <dbReference type="ChEBI" id="CHEBI:57990"/>
        <dbReference type="EC" id="4.2.1.8"/>
    </reaction>
</comment>
<dbReference type="Pfam" id="PF03786">
    <property type="entry name" value="UxuA"/>
    <property type="match status" value="1"/>
</dbReference>
<evidence type="ECO:0000256" key="7">
    <source>
        <dbReference type="ARBA" id="ARBA00012927"/>
    </source>
</evidence>
<dbReference type="InterPro" id="IPR004628">
    <property type="entry name" value="Man_deHydtase"/>
</dbReference>
<gene>
    <name evidence="11" type="primary">uxuA_10</name>
    <name evidence="11" type="ORF">SDC9_119124</name>
</gene>
<evidence type="ECO:0000256" key="9">
    <source>
        <dbReference type="ARBA" id="ARBA00023211"/>
    </source>
</evidence>
<organism evidence="11">
    <name type="scientific">bioreactor metagenome</name>
    <dbReference type="NCBI Taxonomy" id="1076179"/>
    <lineage>
        <taxon>unclassified sequences</taxon>
        <taxon>metagenomes</taxon>
        <taxon>ecological metagenomes</taxon>
    </lineage>
</organism>
<dbReference type="EC" id="4.2.1.8" evidence="7"/>
<dbReference type="AlphaFoldDB" id="A0A645C598"/>
<evidence type="ECO:0000256" key="2">
    <source>
        <dbReference type="ARBA" id="ARBA00001936"/>
    </source>
</evidence>
<dbReference type="GO" id="GO:0008198">
    <property type="term" value="F:ferrous iron binding"/>
    <property type="evidence" value="ECO:0007669"/>
    <property type="project" value="TreeGrafter"/>
</dbReference>
<evidence type="ECO:0000313" key="11">
    <source>
        <dbReference type="EMBL" id="MPM72151.1"/>
    </source>
</evidence>
<evidence type="ECO:0000256" key="8">
    <source>
        <dbReference type="ARBA" id="ARBA00023004"/>
    </source>
</evidence>
<comment type="pathway">
    <text evidence="5">Carbohydrate metabolism; pentose and glucuronate interconversion.</text>
</comment>
<proteinExistence type="inferred from homology"/>
<evidence type="ECO:0000256" key="6">
    <source>
        <dbReference type="ARBA" id="ARBA00007389"/>
    </source>
</evidence>
<dbReference type="GO" id="GO:0030145">
    <property type="term" value="F:manganese ion binding"/>
    <property type="evidence" value="ECO:0007669"/>
    <property type="project" value="TreeGrafter"/>
</dbReference>
<name>A0A645C598_9ZZZZ</name>
<sequence>MKLGFNLYRHMLTPENFRFARQCGATHVVVHLVDYFKKKENNTIINDQPIDNGDGWGVADREEDFLWTVEYMLQLKKELNEQGLEWYAIENFNPAHWYDVLLDGPKKQEQIEFLKQIIRNMGKAGIPCMGYNFSIAGVTGRIKQSFARGGAESVGMNEINDNSLPEGLVWNMQLDSVNYNVEAGQITHDELWNRLDWFLSELLPVAEEAGVILAAHPDDPPVPFLRKTPRLVYQPQLYDKLINTVPSPANQLEFCLGSLAEMTDGDIYSVTDKYSIQQKISYIHFRNIKGKAPEYKEVFIDEGDIDMIKILRILKRNNYQGVLVPDHTPQMSCDAPWHAGMAYAMGYMKAAIEMI</sequence>
<dbReference type="Gene3D" id="3.20.20.150">
    <property type="entry name" value="Divalent-metal-dependent TIM barrel enzymes"/>
    <property type="match status" value="1"/>
</dbReference>
<comment type="cofactor">
    <cofactor evidence="3">
        <name>Fe(2+)</name>
        <dbReference type="ChEBI" id="CHEBI:29033"/>
    </cofactor>
</comment>
<comment type="function">
    <text evidence="4">Catalyzes the dehydration of D-mannonate.</text>
</comment>
<dbReference type="PANTHER" id="PTHR30387">
    <property type="entry name" value="MANNONATE DEHYDRATASE"/>
    <property type="match status" value="1"/>
</dbReference>
<dbReference type="PANTHER" id="PTHR30387:SF2">
    <property type="entry name" value="MANNONATE DEHYDRATASE"/>
    <property type="match status" value="1"/>
</dbReference>
<dbReference type="EMBL" id="VSSQ01024560">
    <property type="protein sequence ID" value="MPM72151.1"/>
    <property type="molecule type" value="Genomic_DNA"/>
</dbReference>
<dbReference type="SUPFAM" id="SSF51658">
    <property type="entry name" value="Xylose isomerase-like"/>
    <property type="match status" value="1"/>
</dbReference>